<name>A0A4V6NEJ9_9FLAO</name>
<comment type="caution">
    <text evidence="1">The sequence shown here is derived from an EMBL/GenBank/DDBJ whole genome shotgun (WGS) entry which is preliminary data.</text>
</comment>
<gene>
    <name evidence="1" type="ORF">DFQ05_2674</name>
</gene>
<accession>A0A4V6NEJ9</accession>
<proteinExistence type="predicted"/>
<keyword evidence="2" id="KW-1185">Reference proteome</keyword>
<protein>
    <submittedName>
        <fullName evidence="1">Uncharacterized protein</fullName>
    </submittedName>
</protein>
<evidence type="ECO:0000313" key="2">
    <source>
        <dbReference type="Proteomes" id="UP000295714"/>
    </source>
</evidence>
<reference evidence="1 2" key="1">
    <citation type="journal article" date="2015" name="Stand. Genomic Sci.">
        <title>Genomic Encyclopedia of Bacterial and Archaeal Type Strains, Phase III: the genomes of soil and plant-associated and newly described type strains.</title>
        <authorList>
            <person name="Whitman W.B."/>
            <person name="Woyke T."/>
            <person name="Klenk H.P."/>
            <person name="Zhou Y."/>
            <person name="Lilburn T.G."/>
            <person name="Beck B.J."/>
            <person name="De Vos P."/>
            <person name="Vandamme P."/>
            <person name="Eisen J.A."/>
            <person name="Garrity G."/>
            <person name="Hugenholtz P."/>
            <person name="Kyrpides N.C."/>
        </authorList>
    </citation>
    <scope>NUCLEOTIDE SEQUENCE [LARGE SCALE GENOMIC DNA]</scope>
    <source>
        <strain evidence="1 2">CECT 8445</strain>
    </source>
</reference>
<evidence type="ECO:0000313" key="1">
    <source>
        <dbReference type="EMBL" id="TCK64691.1"/>
    </source>
</evidence>
<dbReference type="EMBL" id="SMGI01000006">
    <property type="protein sequence ID" value="TCK64691.1"/>
    <property type="molecule type" value="Genomic_DNA"/>
</dbReference>
<sequence>MYSCNNENETSDSTSIQIGNYIFNFPSKFKLEEQQGIDSYVGNINGSGISIFFDYGWYTGPVNNPSLNQYIVNEDEISGHYRQIVKSINSESNSIRIHLYNISEALENPLETNSLTMYANQLSISQQEMLDEVFNNVIIVE</sequence>
<organism evidence="1 2">
    <name type="scientific">Winogradskyella wandonensis</name>
    <dbReference type="NCBI Taxonomy" id="1442586"/>
    <lineage>
        <taxon>Bacteria</taxon>
        <taxon>Pseudomonadati</taxon>
        <taxon>Bacteroidota</taxon>
        <taxon>Flavobacteriia</taxon>
        <taxon>Flavobacteriales</taxon>
        <taxon>Flavobacteriaceae</taxon>
        <taxon>Winogradskyella</taxon>
    </lineage>
</organism>
<dbReference type="AlphaFoldDB" id="A0A4V6NEJ9"/>
<dbReference type="Proteomes" id="UP000295714">
    <property type="component" value="Unassembled WGS sequence"/>
</dbReference>